<dbReference type="Proteomes" id="UP001165090">
    <property type="component" value="Unassembled WGS sequence"/>
</dbReference>
<proteinExistence type="predicted"/>
<sequence>MASLFTAICATGQLPAGFLERRISVLYKVTPNSPATTAPSRCCVPTTASSPRCLQTAWHPPWAKSLALNNRCSSIPKCPIAASVLFQRHLFHLLCKQNCKAHLVCLDFAKAYNTVDHGFLLGALEVMGAGPQLRS</sequence>
<evidence type="ECO:0008006" key="3">
    <source>
        <dbReference type="Google" id="ProtNLM"/>
    </source>
</evidence>
<reference evidence="1 2" key="1">
    <citation type="journal article" date="2023" name="IScience">
        <title>Expanded male sex-determining region conserved during the evolution of homothallism in the green alga Volvox.</title>
        <authorList>
            <person name="Yamamoto K."/>
            <person name="Matsuzaki R."/>
            <person name="Mahakham W."/>
            <person name="Heman W."/>
            <person name="Sekimoto H."/>
            <person name="Kawachi M."/>
            <person name="Minakuchi Y."/>
            <person name="Toyoda A."/>
            <person name="Nozaki H."/>
        </authorList>
    </citation>
    <scope>NUCLEOTIDE SEQUENCE [LARGE SCALE GENOMIC DNA]</scope>
    <source>
        <strain evidence="1 2">NIES-4468</strain>
    </source>
</reference>
<evidence type="ECO:0000313" key="1">
    <source>
        <dbReference type="EMBL" id="GLI60351.1"/>
    </source>
</evidence>
<comment type="caution">
    <text evidence="1">The sequence shown here is derived from an EMBL/GenBank/DDBJ whole genome shotgun (WGS) entry which is preliminary data.</text>
</comment>
<evidence type="ECO:0000313" key="2">
    <source>
        <dbReference type="Proteomes" id="UP001165090"/>
    </source>
</evidence>
<organism evidence="1 2">
    <name type="scientific">Volvox africanus</name>
    <dbReference type="NCBI Taxonomy" id="51714"/>
    <lineage>
        <taxon>Eukaryota</taxon>
        <taxon>Viridiplantae</taxon>
        <taxon>Chlorophyta</taxon>
        <taxon>core chlorophytes</taxon>
        <taxon>Chlorophyceae</taxon>
        <taxon>CS clade</taxon>
        <taxon>Chlamydomonadales</taxon>
        <taxon>Volvocaceae</taxon>
        <taxon>Volvox</taxon>
    </lineage>
</organism>
<accession>A0ABQ5RTC4</accession>
<protein>
    <recommendedName>
        <fullName evidence="3">Reverse transcriptase domain-containing protein</fullName>
    </recommendedName>
</protein>
<keyword evidence="2" id="KW-1185">Reference proteome</keyword>
<name>A0ABQ5RTC4_9CHLO</name>
<dbReference type="EMBL" id="BSDZ01000008">
    <property type="protein sequence ID" value="GLI60351.1"/>
    <property type="molecule type" value="Genomic_DNA"/>
</dbReference>
<gene>
    <name evidence="1" type="ORF">VaNZ11_002473</name>
</gene>